<dbReference type="STRING" id="1280954.HPO_02247"/>
<evidence type="ECO:0000256" key="1">
    <source>
        <dbReference type="SAM" id="Phobius"/>
    </source>
</evidence>
<protein>
    <submittedName>
        <fullName evidence="2">Uncharacterized protein</fullName>
    </submittedName>
</protein>
<dbReference type="EMBL" id="ARYM01000002">
    <property type="protein sequence ID" value="KDA00197.1"/>
    <property type="molecule type" value="Genomic_DNA"/>
</dbReference>
<dbReference type="eggNOG" id="COG5345">
    <property type="taxonomic scope" value="Bacteria"/>
</dbReference>
<keyword evidence="3" id="KW-1185">Reference proteome</keyword>
<organism evidence="2 3">
    <name type="scientific">Hyphomonas polymorpha PS728</name>
    <dbReference type="NCBI Taxonomy" id="1280954"/>
    <lineage>
        <taxon>Bacteria</taxon>
        <taxon>Pseudomonadati</taxon>
        <taxon>Pseudomonadota</taxon>
        <taxon>Alphaproteobacteria</taxon>
        <taxon>Hyphomonadales</taxon>
        <taxon>Hyphomonadaceae</taxon>
        <taxon>Hyphomonas</taxon>
    </lineage>
</organism>
<feature type="transmembrane region" description="Helical" evidence="1">
    <location>
        <begin position="54"/>
        <end position="77"/>
    </location>
</feature>
<evidence type="ECO:0000313" key="3">
    <source>
        <dbReference type="Proteomes" id="UP000027100"/>
    </source>
</evidence>
<evidence type="ECO:0000313" key="2">
    <source>
        <dbReference type="EMBL" id="KDA00197.1"/>
    </source>
</evidence>
<name>A0A062VCH7_9PROT</name>
<accession>A0A062VCH7</accession>
<keyword evidence="1" id="KW-0812">Transmembrane</keyword>
<comment type="caution">
    <text evidence="2">The sequence shown here is derived from an EMBL/GenBank/DDBJ whole genome shotgun (WGS) entry which is preliminary data.</text>
</comment>
<reference evidence="2 3" key="1">
    <citation type="journal article" date="2014" name="Antonie Van Leeuwenhoek">
        <title>Hyphomonas beringensis sp. nov. and Hyphomonas chukchiensis sp. nov., isolated from surface seawater of the Bering Sea and Chukchi Sea.</title>
        <authorList>
            <person name="Li C."/>
            <person name="Lai Q."/>
            <person name="Li G."/>
            <person name="Dong C."/>
            <person name="Wang J."/>
            <person name="Liao Y."/>
            <person name="Shao Z."/>
        </authorList>
    </citation>
    <scope>NUCLEOTIDE SEQUENCE [LARGE SCALE GENOMIC DNA]</scope>
    <source>
        <strain evidence="2 3">PS728</strain>
    </source>
</reference>
<gene>
    <name evidence="2" type="ORF">HPO_02247</name>
</gene>
<sequence>MAAAAAVKLPRAYEEQEHVPAPASDPNHFISLDYAEPSPIMIGFQKGWRALKRMLKIGAVVALVGAYPAAVVLSSYINDRPVGIPAEQSWAVPGIAVAIHKIARELEGAGWASNRPVWHPQARLTALPAWQAGTTEALSQHVKLISELSPYEGAPDSDLAAASRLLMEVPGEPMRPRLTAAAEALNRFDTRASRGLAMRPMPEEIMPEELALFAGWAAEDRSALSDRINAIQGGGWPASKEDIAAFYRAKARAHVAHEMFAANASKALTLTDTAVLVAADRVEAAWERAAKMKPLLVSNQSDSAVLTPNHLASMAYFLLEAEVASRHLIALMEPSADDEVIEETSVAQTDGDAETALP</sequence>
<dbReference type="Proteomes" id="UP000027100">
    <property type="component" value="Unassembled WGS sequence"/>
</dbReference>
<dbReference type="PATRIC" id="fig|1280954.3.peg.460"/>
<keyword evidence="1" id="KW-1133">Transmembrane helix</keyword>
<dbReference type="AlphaFoldDB" id="A0A062VCH7"/>
<proteinExistence type="predicted"/>
<keyword evidence="1" id="KW-0472">Membrane</keyword>